<dbReference type="PANTHER" id="PTHR12302">
    <property type="entry name" value="EBNA2 BINDING PROTEIN P100"/>
    <property type="match status" value="1"/>
</dbReference>
<keyword evidence="5" id="KW-0732">Signal</keyword>
<organism evidence="7 8">
    <name type="scientific">Rhodoplanes azumiensis</name>
    <dbReference type="NCBI Taxonomy" id="1897628"/>
    <lineage>
        <taxon>Bacteria</taxon>
        <taxon>Pseudomonadati</taxon>
        <taxon>Pseudomonadota</taxon>
        <taxon>Alphaproteobacteria</taxon>
        <taxon>Hyphomicrobiales</taxon>
        <taxon>Nitrobacteraceae</taxon>
        <taxon>Rhodoplanes</taxon>
    </lineage>
</organism>
<protein>
    <submittedName>
        <fullName evidence="7">Thermonuclease family protein</fullName>
    </submittedName>
</protein>
<dbReference type="SUPFAM" id="SSF50199">
    <property type="entry name" value="Staphylococcal nuclease"/>
    <property type="match status" value="1"/>
</dbReference>
<dbReference type="Gene3D" id="2.40.50.90">
    <property type="match status" value="1"/>
</dbReference>
<keyword evidence="8" id="KW-1185">Reference proteome</keyword>
<feature type="compositionally biased region" description="Basic and acidic residues" evidence="4">
    <location>
        <begin position="306"/>
        <end position="316"/>
    </location>
</feature>
<comment type="caution">
    <text evidence="7">The sequence shown here is derived from an EMBL/GenBank/DDBJ whole genome shotgun (WGS) entry which is preliminary data.</text>
</comment>
<feature type="domain" description="TNase-like" evidence="6">
    <location>
        <begin position="62"/>
        <end position="192"/>
    </location>
</feature>
<gene>
    <name evidence="7" type="ORF">ACFSOX_19450</name>
</gene>
<dbReference type="PANTHER" id="PTHR12302:SF3">
    <property type="entry name" value="SERINE_THREONINE-PROTEIN KINASE 31"/>
    <property type="match status" value="1"/>
</dbReference>
<name>A0ABW5AQ71_9BRAD</name>
<feature type="signal peptide" evidence="5">
    <location>
        <begin position="1"/>
        <end position="29"/>
    </location>
</feature>
<dbReference type="PROSITE" id="PS50830">
    <property type="entry name" value="TNASE_3"/>
    <property type="match status" value="1"/>
</dbReference>
<dbReference type="EMBL" id="JBHUIW010000026">
    <property type="protein sequence ID" value="MFD2184335.1"/>
    <property type="molecule type" value="Genomic_DNA"/>
</dbReference>
<sequence>MPLPRPRPRPSARAATAALAALAMASALAMVPAVRPAPAVAEPAGLSCGLAEIEPATGAGATVARATVAAVPDARTLLLADGREVLLAGLAPASADTPAGRTARAALAGLVEGRPVVLAQGTPIPDRWGRTVAWVTVAGDPPGPLRLGTLQLALLAQGHARVAARVEDEACRPALRAAERAARAANLGLWADPVYAAVPAAQPAEILKRRGRFAVVVGPVDSVRESGGTIYLNFGRRWAEGFAATIPKRIERTLAVAGLVPGRLAGRRVEVRGVVEQRGGGPRIEILRAEQLALDAPGGDAPGMHEAPERRPDRPRPPRMGP</sequence>
<dbReference type="Pfam" id="PF00565">
    <property type="entry name" value="SNase"/>
    <property type="match status" value="1"/>
</dbReference>
<evidence type="ECO:0000313" key="8">
    <source>
        <dbReference type="Proteomes" id="UP001597314"/>
    </source>
</evidence>
<evidence type="ECO:0000256" key="5">
    <source>
        <dbReference type="SAM" id="SignalP"/>
    </source>
</evidence>
<evidence type="ECO:0000256" key="2">
    <source>
        <dbReference type="ARBA" id="ARBA00022759"/>
    </source>
</evidence>
<dbReference type="Proteomes" id="UP001597314">
    <property type="component" value="Unassembled WGS sequence"/>
</dbReference>
<evidence type="ECO:0000256" key="4">
    <source>
        <dbReference type="SAM" id="MobiDB-lite"/>
    </source>
</evidence>
<proteinExistence type="predicted"/>
<evidence type="ECO:0000313" key="7">
    <source>
        <dbReference type="EMBL" id="MFD2184335.1"/>
    </source>
</evidence>
<evidence type="ECO:0000259" key="6">
    <source>
        <dbReference type="PROSITE" id="PS50830"/>
    </source>
</evidence>
<keyword evidence="2" id="KW-0255">Endonuclease</keyword>
<keyword evidence="1" id="KW-0540">Nuclease</keyword>
<accession>A0ABW5AQ71</accession>
<evidence type="ECO:0000256" key="1">
    <source>
        <dbReference type="ARBA" id="ARBA00022722"/>
    </source>
</evidence>
<dbReference type="SMART" id="SM00318">
    <property type="entry name" value="SNc"/>
    <property type="match status" value="1"/>
</dbReference>
<evidence type="ECO:0000256" key="3">
    <source>
        <dbReference type="ARBA" id="ARBA00022801"/>
    </source>
</evidence>
<reference evidence="8" key="1">
    <citation type="journal article" date="2019" name="Int. J. Syst. Evol. Microbiol.">
        <title>The Global Catalogue of Microorganisms (GCM) 10K type strain sequencing project: providing services to taxonomists for standard genome sequencing and annotation.</title>
        <authorList>
            <consortium name="The Broad Institute Genomics Platform"/>
            <consortium name="The Broad Institute Genome Sequencing Center for Infectious Disease"/>
            <person name="Wu L."/>
            <person name="Ma J."/>
        </authorList>
    </citation>
    <scope>NUCLEOTIDE SEQUENCE [LARGE SCALE GENOMIC DNA]</scope>
    <source>
        <strain evidence="8">CGMCC 1.6774</strain>
    </source>
</reference>
<feature type="chain" id="PRO_5047266410" evidence="5">
    <location>
        <begin position="30"/>
        <end position="322"/>
    </location>
</feature>
<keyword evidence="3" id="KW-0378">Hydrolase</keyword>
<dbReference type="InterPro" id="IPR016071">
    <property type="entry name" value="Staphylococal_nuclease_OB-fold"/>
</dbReference>
<feature type="region of interest" description="Disordered" evidence="4">
    <location>
        <begin position="295"/>
        <end position="322"/>
    </location>
</feature>
<dbReference type="InterPro" id="IPR035437">
    <property type="entry name" value="SNase_OB-fold_sf"/>
</dbReference>